<evidence type="ECO:0000256" key="4">
    <source>
        <dbReference type="ARBA" id="ARBA00040604"/>
    </source>
</evidence>
<keyword evidence="9" id="KW-1185">Reference proteome</keyword>
<dbReference type="PANTHER" id="PTHR23354">
    <property type="entry name" value="NUCLEOLAR PROTEIN 7/ESTROGEN RECEPTOR COACTIVATOR-RELATED"/>
    <property type="match status" value="1"/>
</dbReference>
<dbReference type="SUPFAM" id="SSF54106">
    <property type="entry name" value="LysM domain"/>
    <property type="match status" value="1"/>
</dbReference>
<dbReference type="RefSeq" id="XP_068351893.1">
    <property type="nucleotide sequence ID" value="XM_068494489.1"/>
</dbReference>
<dbReference type="Proteomes" id="UP000179807">
    <property type="component" value="Unassembled WGS sequence"/>
</dbReference>
<comment type="similarity">
    <text evidence="2">Belongs to the OXR1 family.</text>
</comment>
<feature type="region of interest" description="Disordered" evidence="5">
    <location>
        <begin position="1"/>
        <end position="130"/>
    </location>
</feature>
<dbReference type="PROSITE" id="PS51782">
    <property type="entry name" value="LYSM"/>
    <property type="match status" value="1"/>
</dbReference>
<proteinExistence type="inferred from homology"/>
<dbReference type="InterPro" id="IPR036779">
    <property type="entry name" value="LysM_dom_sf"/>
</dbReference>
<feature type="compositionally biased region" description="Polar residues" evidence="5">
    <location>
        <begin position="304"/>
        <end position="316"/>
    </location>
</feature>
<gene>
    <name evidence="8" type="ORF">TRFO_08771</name>
</gene>
<keyword evidence="3" id="KW-0496">Mitochondrion</keyword>
<dbReference type="PROSITE" id="PS51886">
    <property type="entry name" value="TLDC"/>
    <property type="match status" value="1"/>
</dbReference>
<protein>
    <recommendedName>
        <fullName evidence="4">Oxidation resistance protein 1</fullName>
    </recommendedName>
</protein>
<evidence type="ECO:0000256" key="3">
    <source>
        <dbReference type="ARBA" id="ARBA00023128"/>
    </source>
</evidence>
<dbReference type="Pfam" id="PF07534">
    <property type="entry name" value="TLD"/>
    <property type="match status" value="1"/>
</dbReference>
<evidence type="ECO:0000256" key="1">
    <source>
        <dbReference type="ARBA" id="ARBA00004173"/>
    </source>
</evidence>
<evidence type="ECO:0000259" key="6">
    <source>
        <dbReference type="PROSITE" id="PS51782"/>
    </source>
</evidence>
<evidence type="ECO:0000313" key="8">
    <source>
        <dbReference type="EMBL" id="OHS98756.1"/>
    </source>
</evidence>
<dbReference type="InterPro" id="IPR006571">
    <property type="entry name" value="TLDc_dom"/>
</dbReference>
<dbReference type="Gene3D" id="3.10.350.10">
    <property type="entry name" value="LysM domain"/>
    <property type="match status" value="1"/>
</dbReference>
<feature type="compositionally biased region" description="Polar residues" evidence="5">
    <location>
        <begin position="110"/>
        <end position="127"/>
    </location>
</feature>
<evidence type="ECO:0000256" key="2">
    <source>
        <dbReference type="ARBA" id="ARBA00009540"/>
    </source>
</evidence>
<dbReference type="VEuPathDB" id="TrichDB:TRFO_08771"/>
<dbReference type="EMBL" id="MLAK01001038">
    <property type="protein sequence ID" value="OHS98756.1"/>
    <property type="molecule type" value="Genomic_DNA"/>
</dbReference>
<comment type="caution">
    <text evidence="8">The sequence shown here is derived from an EMBL/GenBank/DDBJ whole genome shotgun (WGS) entry which is preliminary data.</text>
</comment>
<dbReference type="GO" id="GO:0005739">
    <property type="term" value="C:mitochondrion"/>
    <property type="evidence" value="ECO:0007669"/>
    <property type="project" value="UniProtKB-SubCell"/>
</dbReference>
<accession>A0A1J4JNC1</accession>
<feature type="region of interest" description="Disordered" evidence="5">
    <location>
        <begin position="292"/>
        <end position="318"/>
    </location>
</feature>
<feature type="compositionally biased region" description="Polar residues" evidence="5">
    <location>
        <begin position="50"/>
        <end position="79"/>
    </location>
</feature>
<feature type="domain" description="LysM" evidence="6">
    <location>
        <begin position="131"/>
        <end position="174"/>
    </location>
</feature>
<evidence type="ECO:0000259" key="7">
    <source>
        <dbReference type="PROSITE" id="PS51886"/>
    </source>
</evidence>
<dbReference type="AlphaFoldDB" id="A0A1J4JNC1"/>
<dbReference type="SMART" id="SM00257">
    <property type="entry name" value="LysM"/>
    <property type="match status" value="1"/>
</dbReference>
<feature type="domain" description="TLDc" evidence="7">
    <location>
        <begin position="363"/>
        <end position="523"/>
    </location>
</feature>
<dbReference type="OrthoDB" id="26679at2759"/>
<sequence>MDRNSLDEPIDENLLRENASPPLNQPTVQENNEKNIGVSPHIKFDKIPTPETNNHRTNSPKNNDENYQADSNPEIKQNFNTENPTTNSNANNSNENETNTNLSTDENRNYSENPSDVQPSSNPTSPHSRQRTYIVAPGDTIQSIALKFDTSVAWIKKQNNLFSDMIFDGDILKVMPENADYLPPDPILCFHFDTDNKFPPEKGRLFIIDDTLVFQPDSLRMKPLRINLVGHVESVSIPHPSGEHFIIMISYLSDYTNPQTMTMAYFYDTPQKIQTIVDEVKKAAARAQMQKNFPAPDPDAIRAQQPSRWRRSSNASVDEAMKSNKMGNISSSSRICEESIQTLPPPRKRIRLSQVQIVGDPSTILTQSDIDNVRANMPYRFRNMQWKLLYRLSVDGASYTTFFRRTEKASPVVLLLQTDIGENIGSYISCGLKFSRHYYGNGEVFIFRTSPKFEVYKWSIANNEYFVSSTQTEISIGGGGSSAIWIDGKLLSAISEPCPTFGSPCLTKTSNFKIIDLEIWKIG</sequence>
<dbReference type="GeneID" id="94829193"/>
<dbReference type="CDD" id="cd00118">
    <property type="entry name" value="LysM"/>
    <property type="match status" value="1"/>
</dbReference>
<name>A0A1J4JNC1_9EUKA</name>
<dbReference type="Pfam" id="PF01476">
    <property type="entry name" value="LysM"/>
    <property type="match status" value="1"/>
</dbReference>
<organism evidence="8 9">
    <name type="scientific">Tritrichomonas foetus</name>
    <dbReference type="NCBI Taxonomy" id="1144522"/>
    <lineage>
        <taxon>Eukaryota</taxon>
        <taxon>Metamonada</taxon>
        <taxon>Parabasalia</taxon>
        <taxon>Tritrichomonadida</taxon>
        <taxon>Tritrichomonadidae</taxon>
        <taxon>Tritrichomonas</taxon>
    </lineage>
</organism>
<dbReference type="SMART" id="SM00584">
    <property type="entry name" value="TLDc"/>
    <property type="match status" value="1"/>
</dbReference>
<feature type="compositionally biased region" description="Low complexity" evidence="5">
    <location>
        <begin position="80"/>
        <end position="104"/>
    </location>
</feature>
<comment type="subcellular location">
    <subcellularLocation>
        <location evidence="1">Mitochondrion</location>
    </subcellularLocation>
</comment>
<dbReference type="PANTHER" id="PTHR23354:SF62">
    <property type="entry name" value="MUSTARD, ISOFORM V"/>
    <property type="match status" value="1"/>
</dbReference>
<dbReference type="InterPro" id="IPR018392">
    <property type="entry name" value="LysM"/>
</dbReference>
<feature type="compositionally biased region" description="Polar residues" evidence="5">
    <location>
        <begin position="21"/>
        <end position="30"/>
    </location>
</feature>
<reference evidence="8" key="1">
    <citation type="submission" date="2016-10" db="EMBL/GenBank/DDBJ databases">
        <authorList>
            <person name="Benchimol M."/>
            <person name="Almeida L.G."/>
            <person name="Vasconcelos A.T."/>
            <person name="Perreira-Neves A."/>
            <person name="Rosa I.A."/>
            <person name="Tasca T."/>
            <person name="Bogo M.R."/>
            <person name="de Souza W."/>
        </authorList>
    </citation>
    <scope>NUCLEOTIDE SEQUENCE [LARGE SCALE GENOMIC DNA]</scope>
    <source>
        <strain evidence="8">K</strain>
    </source>
</reference>
<evidence type="ECO:0000256" key="5">
    <source>
        <dbReference type="SAM" id="MobiDB-lite"/>
    </source>
</evidence>
<evidence type="ECO:0000313" key="9">
    <source>
        <dbReference type="Proteomes" id="UP000179807"/>
    </source>
</evidence>